<evidence type="ECO:0000256" key="5">
    <source>
        <dbReference type="ARBA" id="ARBA00023274"/>
    </source>
</evidence>
<name>A0A8A6W5E0_9ASCO</name>
<evidence type="ECO:0000256" key="6">
    <source>
        <dbReference type="ARBA" id="ARBA00035157"/>
    </source>
</evidence>
<comment type="subcellular location">
    <subcellularLocation>
        <location evidence="1">Mitochondrion</location>
    </subcellularLocation>
</comment>
<dbReference type="Pfam" id="PF05316">
    <property type="entry name" value="VAR1"/>
    <property type="match status" value="1"/>
</dbReference>
<keyword evidence="5" id="KW-0687">Ribonucleoprotein</keyword>
<evidence type="ECO:0000256" key="2">
    <source>
        <dbReference type="ARBA" id="ARBA00010761"/>
    </source>
</evidence>
<evidence type="ECO:0000256" key="3">
    <source>
        <dbReference type="ARBA" id="ARBA00022980"/>
    </source>
</evidence>
<proteinExistence type="inferred from homology"/>
<reference evidence="7" key="1">
    <citation type="journal article" date="2021" name="Commun. Biol.">
        <title>Genomic insights into the host specific adaptation of the Pneumocystis genus.</title>
        <authorList>
            <person name="Cisse O.H."/>
            <person name="Ma L."/>
            <person name="Dekker J.P."/>
            <person name="Khil P.P."/>
            <person name="Youn J.-H."/>
            <person name="Brenchley J.M."/>
            <person name="Blair R."/>
            <person name="Pahar B."/>
            <person name="Chabe M."/>
            <person name="Van Rompay K.K.A."/>
            <person name="Keesler R."/>
            <person name="Sukura A."/>
            <person name="Hirsch V."/>
            <person name="Kutty G."/>
            <person name="Liu Y."/>
            <person name="Peng L."/>
            <person name="Chen J."/>
            <person name="Song J."/>
            <person name="Weissenbacher-Lang C."/>
            <person name="Xu J."/>
            <person name="Upham N.S."/>
            <person name="Stajich J.E."/>
            <person name="Cuomo C.A."/>
            <person name="Cushion M.T."/>
            <person name="Kovacs J.A."/>
        </authorList>
    </citation>
    <scope>NUCLEOTIDE SEQUENCE</scope>
    <source>
        <strain evidence="7">RAB_MI</strain>
    </source>
</reference>
<geneLocation type="mitochondrion" evidence="7"/>
<dbReference type="RefSeq" id="YP_010248549.1">
    <property type="nucleotide sequence ID" value="NC_060319.1"/>
</dbReference>
<evidence type="ECO:0000256" key="1">
    <source>
        <dbReference type="ARBA" id="ARBA00004173"/>
    </source>
</evidence>
<accession>A0A8A6W5E0</accession>
<sequence length="197" mass="22644">MKTTLSLYQFRSSNLIKNSTLNLKESQNLSKILKIYFEKLGILSSPQIQITNSQIKIQFYYYSPQSSSIPNPSYLEEFLSQKYHKEVWIQAIPLKYPYLNSEILSQYLSTTEITDFLSTLDSCYKPCTKKTQKTQGIPQYLSGITLRITGRSQKNNTRTVRQSFFLGTSSPFQDSGSFEYKNKNGLNTISVTLYSTP</sequence>
<dbReference type="GeneID" id="70587607"/>
<gene>
    <name evidence="7" type="primary">orf195</name>
</gene>
<protein>
    <recommendedName>
        <fullName evidence="6">Small ribosomal subunit protein uS3m</fullName>
    </recommendedName>
</protein>
<dbReference type="GO" id="GO:0003735">
    <property type="term" value="F:structural constituent of ribosome"/>
    <property type="evidence" value="ECO:0007669"/>
    <property type="project" value="InterPro"/>
</dbReference>
<organism evidence="7">
    <name type="scientific">Pneumocystis oryctolagi</name>
    <dbReference type="NCBI Taxonomy" id="42067"/>
    <lineage>
        <taxon>Eukaryota</taxon>
        <taxon>Fungi</taxon>
        <taxon>Dikarya</taxon>
        <taxon>Ascomycota</taxon>
        <taxon>Taphrinomycotina</taxon>
        <taxon>Pneumocystomycetes</taxon>
        <taxon>Pneumocystaceae</taxon>
        <taxon>Pneumocystis</taxon>
    </lineage>
</organism>
<dbReference type="GO" id="GO:0006412">
    <property type="term" value="P:translation"/>
    <property type="evidence" value="ECO:0007669"/>
    <property type="project" value="InterPro"/>
</dbReference>
<comment type="similarity">
    <text evidence="2">Belongs to the universal ribosomal protein uS3 family.</text>
</comment>
<evidence type="ECO:0000313" key="7">
    <source>
        <dbReference type="EMBL" id="QTK22313.1"/>
    </source>
</evidence>
<dbReference type="EMBL" id="MT726213">
    <property type="protein sequence ID" value="QTK22313.1"/>
    <property type="molecule type" value="Genomic_DNA"/>
</dbReference>
<dbReference type="GO" id="GO:0005840">
    <property type="term" value="C:ribosome"/>
    <property type="evidence" value="ECO:0007669"/>
    <property type="project" value="UniProtKB-KW"/>
</dbReference>
<dbReference type="GO" id="GO:1990904">
    <property type="term" value="C:ribonucleoprotein complex"/>
    <property type="evidence" value="ECO:0007669"/>
    <property type="project" value="UniProtKB-KW"/>
</dbReference>
<dbReference type="GO" id="GO:0005739">
    <property type="term" value="C:mitochondrion"/>
    <property type="evidence" value="ECO:0007669"/>
    <property type="project" value="UniProtKB-SubCell"/>
</dbReference>
<keyword evidence="4 7" id="KW-0496">Mitochondrion</keyword>
<evidence type="ECO:0000256" key="4">
    <source>
        <dbReference type="ARBA" id="ARBA00023128"/>
    </source>
</evidence>
<keyword evidence="3" id="KW-0689">Ribosomal protein</keyword>
<dbReference type="AlphaFoldDB" id="A0A8A6W5E0"/>
<dbReference type="InterPro" id="IPR007980">
    <property type="entry name" value="Ribosomal_uS3m_fun"/>
</dbReference>